<evidence type="ECO:0000256" key="4">
    <source>
        <dbReference type="ARBA" id="ARBA00022679"/>
    </source>
</evidence>
<sequence length="382" mass="39354">MAVPDLGPARAVASGVTRTDVAVALAFGVWGVGLVVLFPASPHPLVALPPAGELAVAVALTVVLLFRRVRPVAVAVLTAGLTLALAGNWFVYGAIYAAGAYLHRRAHLWWLVPLLFGAAFVGERGWIAFRINDHAFLLGMSVLVALAGLYVGTRRELIAAAHERADRAEETARAQERARLAAEMHDVVTHRVNLMVLQAGALQATSTDPAVATAAEELRRAGRAALAELRDLVGVLRGGGPGTAGSPAADTEVDREAVADLVEASRGVGMDVSLTERGDPASLAPTVARTLVRVVQEALSNAGKHARGARVSVGVTYDDGARVAVVDSGGEPDPELAATGGGAGLDGLRRRVAMVGGTLEAGPEASGFAVRARLPAYVPTGT</sequence>
<dbReference type="Gene3D" id="3.30.565.10">
    <property type="entry name" value="Histidine kinase-like ATPase, C-terminal domain"/>
    <property type="match status" value="1"/>
</dbReference>
<dbReference type="SUPFAM" id="SSF55874">
    <property type="entry name" value="ATPase domain of HSP90 chaperone/DNA topoisomerase II/histidine kinase"/>
    <property type="match status" value="1"/>
</dbReference>
<dbReference type="EMBL" id="JBBEGN010000001">
    <property type="protein sequence ID" value="MEJ2866957.1"/>
    <property type="molecule type" value="Genomic_DNA"/>
</dbReference>
<dbReference type="InterPro" id="IPR003594">
    <property type="entry name" value="HATPase_dom"/>
</dbReference>
<feature type="transmembrane region" description="Helical" evidence="9">
    <location>
        <begin position="46"/>
        <end position="66"/>
    </location>
</feature>
<comment type="caution">
    <text evidence="11">The sequence shown here is derived from an EMBL/GenBank/DDBJ whole genome shotgun (WGS) entry which is preliminary data.</text>
</comment>
<keyword evidence="4" id="KW-0808">Transferase</keyword>
<dbReference type="PANTHER" id="PTHR24421:SF10">
    <property type="entry name" value="NITRATE_NITRITE SENSOR PROTEIN NARQ"/>
    <property type="match status" value="1"/>
</dbReference>
<dbReference type="Gene3D" id="1.20.5.1930">
    <property type="match status" value="1"/>
</dbReference>
<dbReference type="InterPro" id="IPR050482">
    <property type="entry name" value="Sensor_HK_TwoCompSys"/>
</dbReference>
<evidence type="ECO:0000256" key="8">
    <source>
        <dbReference type="ARBA" id="ARBA00023012"/>
    </source>
</evidence>
<dbReference type="PANTHER" id="PTHR24421">
    <property type="entry name" value="NITRATE/NITRITE SENSOR PROTEIN NARX-RELATED"/>
    <property type="match status" value="1"/>
</dbReference>
<evidence type="ECO:0000313" key="12">
    <source>
        <dbReference type="Proteomes" id="UP001385809"/>
    </source>
</evidence>
<keyword evidence="7" id="KW-0067">ATP-binding</keyword>
<feature type="transmembrane region" description="Helical" evidence="9">
    <location>
        <begin position="134"/>
        <end position="152"/>
    </location>
</feature>
<evidence type="ECO:0000256" key="5">
    <source>
        <dbReference type="ARBA" id="ARBA00022741"/>
    </source>
</evidence>
<feature type="transmembrane region" description="Helical" evidence="9">
    <location>
        <begin position="107"/>
        <end position="127"/>
    </location>
</feature>
<dbReference type="Pfam" id="PF02518">
    <property type="entry name" value="HATPase_c"/>
    <property type="match status" value="1"/>
</dbReference>
<proteinExistence type="predicted"/>
<keyword evidence="9" id="KW-0472">Membrane</keyword>
<dbReference type="GO" id="GO:0016301">
    <property type="term" value="F:kinase activity"/>
    <property type="evidence" value="ECO:0007669"/>
    <property type="project" value="UniProtKB-KW"/>
</dbReference>
<dbReference type="Proteomes" id="UP001385809">
    <property type="component" value="Unassembled WGS sequence"/>
</dbReference>
<organism evidence="11 12">
    <name type="scientific">Actinomycetospora aurantiaca</name>
    <dbReference type="NCBI Taxonomy" id="3129233"/>
    <lineage>
        <taxon>Bacteria</taxon>
        <taxon>Bacillati</taxon>
        <taxon>Actinomycetota</taxon>
        <taxon>Actinomycetes</taxon>
        <taxon>Pseudonocardiales</taxon>
        <taxon>Pseudonocardiaceae</taxon>
        <taxon>Actinomycetospora</taxon>
    </lineage>
</organism>
<name>A0ABU8MI24_9PSEU</name>
<evidence type="ECO:0000256" key="2">
    <source>
        <dbReference type="ARBA" id="ARBA00012438"/>
    </source>
</evidence>
<evidence type="ECO:0000259" key="10">
    <source>
        <dbReference type="SMART" id="SM00387"/>
    </source>
</evidence>
<evidence type="ECO:0000256" key="9">
    <source>
        <dbReference type="SAM" id="Phobius"/>
    </source>
</evidence>
<keyword evidence="12" id="KW-1185">Reference proteome</keyword>
<reference evidence="11 12" key="1">
    <citation type="submission" date="2024-03" db="EMBL/GenBank/DDBJ databases">
        <title>Actinomycetospora sp. OC33-EN08, a novel actinomycete isolated from wild orchid (Aerides multiflora).</title>
        <authorList>
            <person name="Suriyachadkun C."/>
        </authorList>
    </citation>
    <scope>NUCLEOTIDE SEQUENCE [LARGE SCALE GENOMIC DNA]</scope>
    <source>
        <strain evidence="11 12">OC33-EN08</strain>
    </source>
</reference>
<keyword evidence="9" id="KW-1133">Transmembrane helix</keyword>
<keyword evidence="3" id="KW-0597">Phosphoprotein</keyword>
<dbReference type="EC" id="2.7.13.3" evidence="2"/>
<keyword evidence="9" id="KW-0812">Transmembrane</keyword>
<dbReference type="CDD" id="cd16917">
    <property type="entry name" value="HATPase_UhpB-NarQ-NarX-like"/>
    <property type="match status" value="1"/>
</dbReference>
<evidence type="ECO:0000313" key="11">
    <source>
        <dbReference type="EMBL" id="MEJ2866957.1"/>
    </source>
</evidence>
<dbReference type="Pfam" id="PF07730">
    <property type="entry name" value="HisKA_3"/>
    <property type="match status" value="1"/>
</dbReference>
<evidence type="ECO:0000256" key="6">
    <source>
        <dbReference type="ARBA" id="ARBA00022777"/>
    </source>
</evidence>
<dbReference type="SMART" id="SM00387">
    <property type="entry name" value="HATPase_c"/>
    <property type="match status" value="1"/>
</dbReference>
<accession>A0ABU8MI24</accession>
<dbReference type="RefSeq" id="WP_337693563.1">
    <property type="nucleotide sequence ID" value="NZ_JBBEGN010000001.1"/>
</dbReference>
<protein>
    <recommendedName>
        <fullName evidence="2">histidine kinase</fullName>
        <ecNumber evidence="2">2.7.13.3</ecNumber>
    </recommendedName>
</protein>
<evidence type="ECO:0000256" key="7">
    <source>
        <dbReference type="ARBA" id="ARBA00022840"/>
    </source>
</evidence>
<feature type="transmembrane region" description="Helical" evidence="9">
    <location>
        <begin position="21"/>
        <end position="40"/>
    </location>
</feature>
<comment type="catalytic activity">
    <reaction evidence="1">
        <text>ATP + protein L-histidine = ADP + protein N-phospho-L-histidine.</text>
        <dbReference type="EC" id="2.7.13.3"/>
    </reaction>
</comment>
<dbReference type="InterPro" id="IPR036890">
    <property type="entry name" value="HATPase_C_sf"/>
</dbReference>
<gene>
    <name evidence="11" type="ORF">WCD74_04215</name>
</gene>
<dbReference type="InterPro" id="IPR011712">
    <property type="entry name" value="Sig_transdc_His_kin_sub3_dim/P"/>
</dbReference>
<keyword evidence="6 11" id="KW-0418">Kinase</keyword>
<feature type="transmembrane region" description="Helical" evidence="9">
    <location>
        <begin position="73"/>
        <end position="95"/>
    </location>
</feature>
<evidence type="ECO:0000256" key="1">
    <source>
        <dbReference type="ARBA" id="ARBA00000085"/>
    </source>
</evidence>
<feature type="domain" description="Histidine kinase/HSP90-like ATPase" evidence="10">
    <location>
        <begin position="286"/>
        <end position="378"/>
    </location>
</feature>
<evidence type="ECO:0000256" key="3">
    <source>
        <dbReference type="ARBA" id="ARBA00022553"/>
    </source>
</evidence>
<keyword evidence="5" id="KW-0547">Nucleotide-binding</keyword>
<keyword evidence="8" id="KW-0902">Two-component regulatory system</keyword>